<feature type="compositionally biased region" description="Pro residues" evidence="1">
    <location>
        <begin position="155"/>
        <end position="164"/>
    </location>
</feature>
<organism evidence="3 4">
    <name type="scientific">Mesorhizobium hungaricum</name>
    <dbReference type="NCBI Taxonomy" id="1566387"/>
    <lineage>
        <taxon>Bacteria</taxon>
        <taxon>Pseudomonadati</taxon>
        <taxon>Pseudomonadota</taxon>
        <taxon>Alphaproteobacteria</taxon>
        <taxon>Hyphomicrobiales</taxon>
        <taxon>Phyllobacteriaceae</taxon>
        <taxon>Mesorhizobium</taxon>
    </lineage>
</organism>
<evidence type="ECO:0000256" key="1">
    <source>
        <dbReference type="SAM" id="MobiDB-lite"/>
    </source>
</evidence>
<dbReference type="EMBL" id="MDEO01000033">
    <property type="protein sequence ID" value="OCX16142.1"/>
    <property type="molecule type" value="Genomic_DNA"/>
</dbReference>
<feature type="transmembrane region" description="Helical" evidence="2">
    <location>
        <begin position="51"/>
        <end position="68"/>
    </location>
</feature>
<sequence>MRDQLIASETYTDMRPDRLFLLVAALYLLGGSALGVWMGVNHDFSLRPLHAHINLVGWASMALFGLTYRAFPEIGTSRLAWAHFTFALTASILFPAGLYQVSMGNEFGVIGELGVLLWLVSGLLFAVATARLASAKRCRDESSVWGLPNNDRTKPPLPKHVPID</sequence>
<dbReference type="Gene3D" id="1.20.210.10">
    <property type="entry name" value="Cytochrome c oxidase-like, subunit I domain"/>
    <property type="match status" value="1"/>
</dbReference>
<accession>A0A1C2DN10</accession>
<dbReference type="InterPro" id="IPR036927">
    <property type="entry name" value="Cyt_c_oxase-like_su1_sf"/>
</dbReference>
<feature type="transmembrane region" description="Helical" evidence="2">
    <location>
        <begin position="80"/>
        <end position="101"/>
    </location>
</feature>
<dbReference type="AlphaFoldDB" id="A0A1C2DN10"/>
<gene>
    <name evidence="3" type="ORF">QV13_14850</name>
</gene>
<proteinExistence type="predicted"/>
<keyword evidence="4" id="KW-1185">Reference proteome</keyword>
<dbReference type="STRING" id="1566387.QV13_14850"/>
<dbReference type="SUPFAM" id="SSF81442">
    <property type="entry name" value="Cytochrome c oxidase subunit I-like"/>
    <property type="match status" value="1"/>
</dbReference>
<dbReference type="Proteomes" id="UP000094412">
    <property type="component" value="Unassembled WGS sequence"/>
</dbReference>
<reference evidence="3 4" key="1">
    <citation type="submission" date="2016-08" db="EMBL/GenBank/DDBJ databases">
        <title>Whole genome sequence of Mesorhizobium sp. strain UASWS1009 isolated from industrial sewage.</title>
        <authorList>
            <person name="Crovadore J."/>
            <person name="Calmin G."/>
            <person name="Chablais R."/>
            <person name="Cochard B."/>
            <person name="Lefort F."/>
        </authorList>
    </citation>
    <scope>NUCLEOTIDE SEQUENCE [LARGE SCALE GENOMIC DNA]</scope>
    <source>
        <strain evidence="3 4">UASWS1009</strain>
    </source>
</reference>
<feature type="transmembrane region" description="Helical" evidence="2">
    <location>
        <begin position="20"/>
        <end position="39"/>
    </location>
</feature>
<evidence type="ECO:0000313" key="4">
    <source>
        <dbReference type="Proteomes" id="UP000094412"/>
    </source>
</evidence>
<keyword evidence="2" id="KW-1133">Transmembrane helix</keyword>
<evidence type="ECO:0000256" key="2">
    <source>
        <dbReference type="SAM" id="Phobius"/>
    </source>
</evidence>
<name>A0A1C2DN10_9HYPH</name>
<protein>
    <recommendedName>
        <fullName evidence="5">Cytochrome-c oxidase</fullName>
    </recommendedName>
</protein>
<feature type="transmembrane region" description="Helical" evidence="2">
    <location>
        <begin position="113"/>
        <end position="133"/>
    </location>
</feature>
<evidence type="ECO:0000313" key="3">
    <source>
        <dbReference type="EMBL" id="OCX16142.1"/>
    </source>
</evidence>
<evidence type="ECO:0008006" key="5">
    <source>
        <dbReference type="Google" id="ProtNLM"/>
    </source>
</evidence>
<feature type="region of interest" description="Disordered" evidence="1">
    <location>
        <begin position="145"/>
        <end position="164"/>
    </location>
</feature>
<keyword evidence="2" id="KW-0812">Transmembrane</keyword>
<comment type="caution">
    <text evidence="3">The sequence shown here is derived from an EMBL/GenBank/DDBJ whole genome shotgun (WGS) entry which is preliminary data.</text>
</comment>
<keyword evidence="2" id="KW-0472">Membrane</keyword>